<evidence type="ECO:0000313" key="1">
    <source>
        <dbReference type="EMBL" id="OGC52400.1"/>
    </source>
</evidence>
<dbReference type="Proteomes" id="UP000178771">
    <property type="component" value="Unassembled WGS sequence"/>
</dbReference>
<name>A0A1F4V5R2_UNCKA</name>
<dbReference type="STRING" id="1802624.A2982_00930"/>
<protein>
    <submittedName>
        <fullName evidence="1">Uncharacterized protein</fullName>
    </submittedName>
</protein>
<accession>A0A1F4V5R2</accession>
<sequence>MTLDNDDLIKIRQIVEEVVTVKISESEVRMEAKLTTRFDEKLTESEARLTISFDQKLNDLETQLTSTFDQKLADLETRLTSSFDKKLAEQTFVFAKALAETEKRLEEKIEINKAIIMGVRAEFDGVYEAIRDLTVYFEKKIDVLEKSA</sequence>
<organism evidence="1 2">
    <name type="scientific">candidate division WWE3 bacterium RIFCSPLOWO2_01_FULL_39_13</name>
    <dbReference type="NCBI Taxonomy" id="1802624"/>
    <lineage>
        <taxon>Bacteria</taxon>
        <taxon>Katanobacteria</taxon>
    </lineage>
</organism>
<reference evidence="1 2" key="1">
    <citation type="journal article" date="2016" name="Nat. Commun.">
        <title>Thousands of microbial genomes shed light on interconnected biogeochemical processes in an aquifer system.</title>
        <authorList>
            <person name="Anantharaman K."/>
            <person name="Brown C.T."/>
            <person name="Hug L.A."/>
            <person name="Sharon I."/>
            <person name="Castelle C.J."/>
            <person name="Probst A.J."/>
            <person name="Thomas B.C."/>
            <person name="Singh A."/>
            <person name="Wilkins M.J."/>
            <person name="Karaoz U."/>
            <person name="Brodie E.L."/>
            <person name="Williams K.H."/>
            <person name="Hubbard S.S."/>
            <person name="Banfield J.F."/>
        </authorList>
    </citation>
    <scope>NUCLEOTIDE SEQUENCE [LARGE SCALE GENOMIC DNA]</scope>
</reference>
<comment type="caution">
    <text evidence="1">The sequence shown here is derived from an EMBL/GenBank/DDBJ whole genome shotgun (WGS) entry which is preliminary data.</text>
</comment>
<proteinExistence type="predicted"/>
<gene>
    <name evidence="1" type="ORF">A2982_00930</name>
</gene>
<dbReference type="EMBL" id="MEVH01000001">
    <property type="protein sequence ID" value="OGC52400.1"/>
    <property type="molecule type" value="Genomic_DNA"/>
</dbReference>
<dbReference type="AlphaFoldDB" id="A0A1F4V5R2"/>
<evidence type="ECO:0000313" key="2">
    <source>
        <dbReference type="Proteomes" id="UP000178771"/>
    </source>
</evidence>